<evidence type="ECO:0000313" key="2">
    <source>
        <dbReference type="EMBL" id="PKI52246.1"/>
    </source>
</evidence>
<organism evidence="2 3">
    <name type="scientific">Punica granatum</name>
    <name type="common">Pomegranate</name>
    <dbReference type="NCBI Taxonomy" id="22663"/>
    <lineage>
        <taxon>Eukaryota</taxon>
        <taxon>Viridiplantae</taxon>
        <taxon>Streptophyta</taxon>
        <taxon>Embryophyta</taxon>
        <taxon>Tracheophyta</taxon>
        <taxon>Spermatophyta</taxon>
        <taxon>Magnoliopsida</taxon>
        <taxon>eudicotyledons</taxon>
        <taxon>Gunneridae</taxon>
        <taxon>Pentapetalae</taxon>
        <taxon>rosids</taxon>
        <taxon>malvids</taxon>
        <taxon>Myrtales</taxon>
        <taxon>Lythraceae</taxon>
        <taxon>Punica</taxon>
    </lineage>
</organism>
<name>A0A2I0J969_PUNGR</name>
<gene>
    <name evidence="2" type="ORF">CRG98_027363</name>
</gene>
<proteinExistence type="predicted"/>
<dbReference type="EMBL" id="PGOL01001954">
    <property type="protein sequence ID" value="PKI52246.1"/>
    <property type="molecule type" value="Genomic_DNA"/>
</dbReference>
<dbReference type="AlphaFoldDB" id="A0A2I0J969"/>
<accession>A0A2I0J969</accession>
<feature type="compositionally biased region" description="Basic and acidic residues" evidence="1">
    <location>
        <begin position="168"/>
        <end position="178"/>
    </location>
</feature>
<feature type="region of interest" description="Disordered" evidence="1">
    <location>
        <begin position="89"/>
        <end position="114"/>
    </location>
</feature>
<evidence type="ECO:0000313" key="3">
    <source>
        <dbReference type="Proteomes" id="UP000233551"/>
    </source>
</evidence>
<evidence type="ECO:0000256" key="1">
    <source>
        <dbReference type="SAM" id="MobiDB-lite"/>
    </source>
</evidence>
<reference evidence="2 3" key="1">
    <citation type="submission" date="2017-11" db="EMBL/GenBank/DDBJ databases">
        <title>De-novo sequencing of pomegranate (Punica granatum L.) genome.</title>
        <authorList>
            <person name="Akparov Z."/>
            <person name="Amiraslanov A."/>
            <person name="Hajiyeva S."/>
            <person name="Abbasov M."/>
            <person name="Kaur K."/>
            <person name="Hamwieh A."/>
            <person name="Solovyev V."/>
            <person name="Salamov A."/>
            <person name="Braich B."/>
            <person name="Kosarev P."/>
            <person name="Mahmoud A."/>
            <person name="Hajiyev E."/>
            <person name="Babayeva S."/>
            <person name="Izzatullayeva V."/>
            <person name="Mammadov A."/>
            <person name="Mammadov A."/>
            <person name="Sharifova S."/>
            <person name="Ojaghi J."/>
            <person name="Eynullazada K."/>
            <person name="Bayramov B."/>
            <person name="Abdulazimova A."/>
            <person name="Shahmuradov I."/>
        </authorList>
    </citation>
    <scope>NUCLEOTIDE SEQUENCE [LARGE SCALE GENOMIC DNA]</scope>
    <source>
        <strain evidence="3">cv. AG2017</strain>
        <tissue evidence="2">Leaf</tissue>
    </source>
</reference>
<feature type="region of interest" description="Disordered" evidence="1">
    <location>
        <begin position="1"/>
        <end position="29"/>
    </location>
</feature>
<feature type="region of interest" description="Disordered" evidence="1">
    <location>
        <begin position="163"/>
        <end position="184"/>
    </location>
</feature>
<dbReference type="Proteomes" id="UP000233551">
    <property type="component" value="Unassembled WGS sequence"/>
</dbReference>
<comment type="caution">
    <text evidence="2">The sequence shown here is derived from an EMBL/GenBank/DDBJ whole genome shotgun (WGS) entry which is preliminary data.</text>
</comment>
<sequence>MGYRREAKSPLKAQKGSQKGKETTSPEATVAGTVALFITESPKYRKASCLSQDTSRTLTDAFSNRAPGRPIHGRVNGTRERVCTHPRTTRTMEQVSGCLPSESRPGKGTPSNRIQRSELIRWNVDVRASHHSFPTTLRIREIISPRAKQISQASRVTFQWSLTPLGKSSEHVSDEQRPQRSSNT</sequence>
<keyword evidence="3" id="KW-1185">Reference proteome</keyword>
<protein>
    <submittedName>
        <fullName evidence="2">Uncharacterized protein</fullName>
    </submittedName>
</protein>